<dbReference type="EC" id="1.1.1.79" evidence="6"/>
<sequence>MNRKKIVAYKPLPSDVEAYLRDHVDVINVDPKDKAAFIAALNDADGAIGASVKISPDMIEGATRLKAFSTVSVGYDQFDVDDLTRRGIILTHTPDVLTESTADTVFALILASARRVVELAEWVKEGNWKASIGEACFGVDVQGKTLGIVGLGRIGGAVARRAALGFRMNVLYTNRHANEEAEKQYGARRVPLDELLAQSDFVCLQVPLTPETRGIIGAEELKKMKPSAILINASRGPTVDEAALIEALRNGVIRAAGLDVFEHEPLPADSPLLAMKNVVALPHIGSATYETRHAMNRNAAENLLGALDGTLTQNIVNREVRMR</sequence>
<dbReference type="InterPro" id="IPR050223">
    <property type="entry name" value="D-isomer_2-hydroxyacid_DH"/>
</dbReference>
<evidence type="ECO:0000313" key="14">
    <source>
        <dbReference type="Proteomes" id="UP000027439"/>
    </source>
</evidence>
<reference evidence="15" key="3">
    <citation type="journal article" date="2019" name="Int. J. Syst. Evol. Microbiol.">
        <title>The Global Catalogue of Microorganisms (GCM) 10K type strain sequencing project: providing services to taxonomists for standard genome sequencing and annotation.</title>
        <authorList>
            <consortium name="The Broad Institute Genomics Platform"/>
            <consortium name="The Broad Institute Genome Sequencing Center for Infectious Disease"/>
            <person name="Wu L."/>
            <person name="Ma J."/>
        </authorList>
    </citation>
    <scope>NUCLEOTIDE SEQUENCE [LARGE SCALE GENOMIC DNA]</scope>
    <source>
        <strain evidence="15">CGMCC 1.11013</strain>
    </source>
</reference>
<dbReference type="GO" id="GO:0016618">
    <property type="term" value="F:hydroxypyruvate reductase [NAD(P)H] activity"/>
    <property type="evidence" value="ECO:0007669"/>
    <property type="project" value="UniProtKB-EC"/>
</dbReference>
<dbReference type="CDD" id="cd05301">
    <property type="entry name" value="GDH"/>
    <property type="match status" value="1"/>
</dbReference>
<dbReference type="EC" id="1.1.1.81" evidence="7"/>
<proteinExistence type="inferred from homology"/>
<evidence type="ECO:0000256" key="9">
    <source>
        <dbReference type="RuleBase" id="RU003719"/>
    </source>
</evidence>
<evidence type="ECO:0000256" key="7">
    <source>
        <dbReference type="ARBA" id="ARBA00066674"/>
    </source>
</evidence>
<dbReference type="InterPro" id="IPR029752">
    <property type="entry name" value="D-isomer_DH_CS1"/>
</dbReference>
<dbReference type="Gene3D" id="3.40.50.720">
    <property type="entry name" value="NAD(P)-binding Rossmann-like Domain"/>
    <property type="match status" value="2"/>
</dbReference>
<dbReference type="AlphaFoldDB" id="A0A069P128"/>
<dbReference type="SUPFAM" id="SSF51735">
    <property type="entry name" value="NAD(P)-binding Rossmann-fold domains"/>
    <property type="match status" value="1"/>
</dbReference>
<dbReference type="STRING" id="1071679.BG57_06365"/>
<dbReference type="Pfam" id="PF00389">
    <property type="entry name" value="2-Hacid_dh"/>
    <property type="match status" value="1"/>
</dbReference>
<evidence type="ECO:0000313" key="15">
    <source>
        <dbReference type="Proteomes" id="UP000597138"/>
    </source>
</evidence>
<dbReference type="Proteomes" id="UP000027439">
    <property type="component" value="Unassembled WGS sequence"/>
</dbReference>
<protein>
    <recommendedName>
        <fullName evidence="8">Glyoxylate/hydroxypyruvate reductase B</fullName>
        <ecNumber evidence="6">1.1.1.79</ecNumber>
        <ecNumber evidence="7">1.1.1.81</ecNumber>
    </recommendedName>
</protein>
<evidence type="ECO:0000256" key="5">
    <source>
        <dbReference type="ARBA" id="ARBA00061278"/>
    </source>
</evidence>
<evidence type="ECO:0000256" key="6">
    <source>
        <dbReference type="ARBA" id="ARBA00066661"/>
    </source>
</evidence>
<dbReference type="EMBL" id="BMEG01000001">
    <property type="protein sequence ID" value="GGD50578.1"/>
    <property type="molecule type" value="Genomic_DNA"/>
</dbReference>
<dbReference type="PANTHER" id="PTHR10996">
    <property type="entry name" value="2-HYDROXYACID DEHYDROGENASE-RELATED"/>
    <property type="match status" value="1"/>
</dbReference>
<dbReference type="PANTHER" id="PTHR10996:SF283">
    <property type="entry name" value="GLYOXYLATE_HYDROXYPYRUVATE REDUCTASE B"/>
    <property type="match status" value="1"/>
</dbReference>
<evidence type="ECO:0000256" key="1">
    <source>
        <dbReference type="ARBA" id="ARBA00023002"/>
    </source>
</evidence>
<accession>A0A069P128</accession>
<reference evidence="12" key="4">
    <citation type="submission" date="2024-05" db="EMBL/GenBank/DDBJ databases">
        <authorList>
            <person name="Sun Q."/>
            <person name="Zhou Y."/>
        </authorList>
    </citation>
    <scope>NUCLEOTIDE SEQUENCE</scope>
    <source>
        <strain evidence="12">CGMCC 1.11013</strain>
    </source>
</reference>
<dbReference type="InterPro" id="IPR036291">
    <property type="entry name" value="NAD(P)-bd_dom_sf"/>
</dbReference>
<dbReference type="EMBL" id="JFHE01000014">
    <property type="protein sequence ID" value="KDR34313.1"/>
    <property type="molecule type" value="Genomic_DNA"/>
</dbReference>
<evidence type="ECO:0000259" key="10">
    <source>
        <dbReference type="Pfam" id="PF00389"/>
    </source>
</evidence>
<dbReference type="GO" id="GO:0005829">
    <property type="term" value="C:cytosol"/>
    <property type="evidence" value="ECO:0007669"/>
    <property type="project" value="TreeGrafter"/>
</dbReference>
<comment type="catalytic activity">
    <reaction evidence="2">
        <text>(R)-glycerate + NAD(+) = 3-hydroxypyruvate + NADH + H(+)</text>
        <dbReference type="Rhea" id="RHEA:17905"/>
        <dbReference type="ChEBI" id="CHEBI:15378"/>
        <dbReference type="ChEBI" id="CHEBI:16659"/>
        <dbReference type="ChEBI" id="CHEBI:17180"/>
        <dbReference type="ChEBI" id="CHEBI:57540"/>
        <dbReference type="ChEBI" id="CHEBI:57945"/>
        <dbReference type="EC" id="1.1.1.81"/>
    </reaction>
</comment>
<dbReference type="InterPro" id="IPR006140">
    <property type="entry name" value="D-isomer_DH_NAD-bd"/>
</dbReference>
<evidence type="ECO:0000256" key="4">
    <source>
        <dbReference type="ARBA" id="ARBA00052769"/>
    </source>
</evidence>
<evidence type="ECO:0000256" key="2">
    <source>
        <dbReference type="ARBA" id="ARBA00051801"/>
    </source>
</evidence>
<name>A0A069P128_9BURK</name>
<dbReference type="GO" id="GO:0051287">
    <property type="term" value="F:NAD binding"/>
    <property type="evidence" value="ECO:0007669"/>
    <property type="project" value="InterPro"/>
</dbReference>
<comment type="caution">
    <text evidence="13">The sequence shown here is derived from an EMBL/GenBank/DDBJ whole genome shotgun (WGS) entry which is preliminary data.</text>
</comment>
<comment type="catalytic activity">
    <reaction evidence="3">
        <text>(R)-glycerate + NADP(+) = 3-hydroxypyruvate + NADPH + H(+)</text>
        <dbReference type="Rhea" id="RHEA:18657"/>
        <dbReference type="ChEBI" id="CHEBI:15378"/>
        <dbReference type="ChEBI" id="CHEBI:16659"/>
        <dbReference type="ChEBI" id="CHEBI:17180"/>
        <dbReference type="ChEBI" id="CHEBI:57783"/>
        <dbReference type="ChEBI" id="CHEBI:58349"/>
        <dbReference type="EC" id="1.1.1.81"/>
    </reaction>
</comment>
<keyword evidence="1 9" id="KW-0560">Oxidoreductase</keyword>
<dbReference type="SUPFAM" id="SSF52283">
    <property type="entry name" value="Formate/glycerate dehydrogenase catalytic domain-like"/>
    <property type="match status" value="1"/>
</dbReference>
<dbReference type="InterPro" id="IPR006139">
    <property type="entry name" value="D-isomer_2_OHA_DH_cat_dom"/>
</dbReference>
<reference evidence="12" key="1">
    <citation type="journal article" date="2014" name="Int. J. Syst. Evol. Microbiol.">
        <title>Complete genome of a new Firmicutes species belonging to the dominant human colonic microbiota ('Ruminococcus bicirculans') reveals two chromosomes and a selective capacity to utilize plant glucans.</title>
        <authorList>
            <consortium name="NISC Comparative Sequencing Program"/>
            <person name="Wegmann U."/>
            <person name="Louis P."/>
            <person name="Goesmann A."/>
            <person name="Henrissat B."/>
            <person name="Duncan S.H."/>
            <person name="Flint H.J."/>
        </authorList>
    </citation>
    <scope>NUCLEOTIDE SEQUENCE</scope>
    <source>
        <strain evidence="12">CGMCC 1.11013</strain>
    </source>
</reference>
<feature type="domain" description="D-isomer specific 2-hydroxyacid dehydrogenase catalytic" evidence="10">
    <location>
        <begin position="6"/>
        <end position="317"/>
    </location>
</feature>
<dbReference type="GO" id="GO:0030267">
    <property type="term" value="F:glyoxylate reductase (NADPH) activity"/>
    <property type="evidence" value="ECO:0007669"/>
    <property type="project" value="UniProtKB-EC"/>
</dbReference>
<organism evidence="13 14">
    <name type="scientific">Caballeronia grimmiae</name>
    <dbReference type="NCBI Taxonomy" id="1071679"/>
    <lineage>
        <taxon>Bacteria</taxon>
        <taxon>Pseudomonadati</taxon>
        <taxon>Pseudomonadota</taxon>
        <taxon>Betaproteobacteria</taxon>
        <taxon>Burkholderiales</taxon>
        <taxon>Burkholderiaceae</taxon>
        <taxon>Caballeronia</taxon>
    </lineage>
</organism>
<dbReference type="PROSITE" id="PS00065">
    <property type="entry name" value="D_2_HYDROXYACID_DH_1"/>
    <property type="match status" value="1"/>
</dbReference>
<keyword evidence="15" id="KW-1185">Reference proteome</keyword>
<dbReference type="Pfam" id="PF02826">
    <property type="entry name" value="2-Hacid_dh_C"/>
    <property type="match status" value="1"/>
</dbReference>
<feature type="domain" description="D-isomer specific 2-hydroxyacid dehydrogenase NAD-binding" evidence="11">
    <location>
        <begin position="106"/>
        <end position="285"/>
    </location>
</feature>
<gene>
    <name evidence="12" type="primary">tkrA</name>
    <name evidence="13" type="ORF">BG57_06365</name>
    <name evidence="12" type="ORF">GCM10010985_00380</name>
</gene>
<dbReference type="OrthoDB" id="9805416at2"/>
<dbReference type="eggNOG" id="COG1052">
    <property type="taxonomic scope" value="Bacteria"/>
</dbReference>
<dbReference type="RefSeq" id="WP_035966169.1">
    <property type="nucleotide sequence ID" value="NZ_BMEG01000001.1"/>
</dbReference>
<evidence type="ECO:0000313" key="13">
    <source>
        <dbReference type="EMBL" id="KDR34313.1"/>
    </source>
</evidence>
<evidence type="ECO:0000313" key="12">
    <source>
        <dbReference type="EMBL" id="GGD50578.1"/>
    </source>
</evidence>
<evidence type="ECO:0000259" key="11">
    <source>
        <dbReference type="Pfam" id="PF02826"/>
    </source>
</evidence>
<dbReference type="FunFam" id="3.40.50.720:FF:000026">
    <property type="entry name" value="Glyoxylate/hydroxypyruvate reductase B"/>
    <property type="match status" value="1"/>
</dbReference>
<comment type="similarity">
    <text evidence="5">Belongs to the D-isomer specific 2-hydroxyacid dehydrogenase family. GhrB subfamily.</text>
</comment>
<dbReference type="Proteomes" id="UP000597138">
    <property type="component" value="Unassembled WGS sequence"/>
</dbReference>
<comment type="catalytic activity">
    <reaction evidence="4">
        <text>glycolate + NADP(+) = glyoxylate + NADPH + H(+)</text>
        <dbReference type="Rhea" id="RHEA:10992"/>
        <dbReference type="ChEBI" id="CHEBI:15378"/>
        <dbReference type="ChEBI" id="CHEBI:29805"/>
        <dbReference type="ChEBI" id="CHEBI:36655"/>
        <dbReference type="ChEBI" id="CHEBI:57783"/>
        <dbReference type="ChEBI" id="CHEBI:58349"/>
        <dbReference type="EC" id="1.1.1.79"/>
    </reaction>
</comment>
<evidence type="ECO:0000256" key="8">
    <source>
        <dbReference type="ARBA" id="ARBA00073362"/>
    </source>
</evidence>
<reference evidence="13 14" key="2">
    <citation type="submission" date="2014-03" db="EMBL/GenBank/DDBJ databases">
        <title>Draft Genome Sequences of Four Burkholderia Strains.</title>
        <authorList>
            <person name="Liu X.Y."/>
            <person name="Li C.X."/>
            <person name="Xu J.H."/>
        </authorList>
    </citation>
    <scope>NUCLEOTIDE SEQUENCE [LARGE SCALE GENOMIC DNA]</scope>
    <source>
        <strain evidence="13 14">R27</strain>
    </source>
</reference>
<evidence type="ECO:0000256" key="3">
    <source>
        <dbReference type="ARBA" id="ARBA00052239"/>
    </source>
</evidence>